<evidence type="ECO:0000313" key="1">
    <source>
        <dbReference type="EMBL" id="CAG8258722.1"/>
    </source>
</evidence>
<sequence length="568" mass="64503">MRERLEYMANKKLIALIVTQICHSPFLGRALHFGTVRLFDLNKEPGGLSMKGDTNLASTYFLCLQTNIYRFGRRMDSISNEKQNLIIVSNRLPLSVKRVDGSFQSSLSSGGLVTSLAGLTKSTQFQWFGWPGLEVRDLGDREEVSKTLEAHNAIPIFLDSTLAHEHYNGFSNRILWPILHYQSGVTFDNTPWQAYKRVNELFADAIVDSAESETLIWIHDYHLMLLPELLRHRLTQQGKSCAIGFSLHTPFPAGDFWRNLPVRKHLIEGLLSSDLIGFHTDEYKQNFIETCASLLDARTEIPNQIQYKNRLVCTNKFIVGIDPQKFTDTLQMPEVQDRIRTLKERYKSVKVIVGVDRLDHIKGLTQKLSGFDAFLDDHPELQNRVVLIQVAVPSREDVKEYQDLERDLCTMAGKINGKHGTPLLYMHRSVPFAELTALYSVADVCLLTSTRDGMNLVAFEYVACQKERHGVLVLSEFAGASSFMSQGSISFHPANKTEMSEAIFDAIGLDAAQRKSKYEYLRDFVNENTRWDSICDGKLSATNIRSAKWGQDFTEKLSQRCKCPDKPC</sequence>
<name>A0A9W4ID08_9EURO</name>
<dbReference type="PANTHER" id="PTHR10788">
    <property type="entry name" value="TREHALOSE-6-PHOSPHATE SYNTHASE"/>
    <property type="match status" value="1"/>
</dbReference>
<dbReference type="InterPro" id="IPR001830">
    <property type="entry name" value="Glyco_trans_20"/>
</dbReference>
<dbReference type="CDD" id="cd03788">
    <property type="entry name" value="GT20_TPS"/>
    <property type="match status" value="1"/>
</dbReference>
<dbReference type="Proteomes" id="UP001152592">
    <property type="component" value="Unassembled WGS sequence"/>
</dbReference>
<dbReference type="PANTHER" id="PTHR10788:SF75">
    <property type="entry name" value="SYNTHASE SUBUNIT OF TREHALOSE-6-PHOSPHATE SYNTHASE_PHOSPHATASE COMPLEX (EUROFUNG)"/>
    <property type="match status" value="1"/>
</dbReference>
<dbReference type="SUPFAM" id="SSF53756">
    <property type="entry name" value="UDP-Glycosyltransferase/glycogen phosphorylase"/>
    <property type="match status" value="1"/>
</dbReference>
<dbReference type="Gene3D" id="3.40.50.2000">
    <property type="entry name" value="Glycogen Phosphorylase B"/>
    <property type="match status" value="2"/>
</dbReference>
<accession>A0A9W4ID08</accession>
<dbReference type="GO" id="GO:0004805">
    <property type="term" value="F:trehalose-phosphatase activity"/>
    <property type="evidence" value="ECO:0007669"/>
    <property type="project" value="TreeGrafter"/>
</dbReference>
<dbReference type="FunFam" id="3.40.50.2000:FF:000208">
    <property type="entry name" value="Alpha,alpha-trehalose-phosphate synthase subunit, putative"/>
    <property type="match status" value="1"/>
</dbReference>
<reference evidence="1" key="1">
    <citation type="submission" date="2021-07" db="EMBL/GenBank/DDBJ databases">
        <authorList>
            <person name="Branca A.L. A."/>
        </authorList>
    </citation>
    <scope>NUCLEOTIDE SEQUENCE</scope>
</reference>
<dbReference type="Pfam" id="PF00982">
    <property type="entry name" value="Glyco_transf_20"/>
    <property type="match status" value="1"/>
</dbReference>
<organism evidence="1 2">
    <name type="scientific">Penicillium salamii</name>
    <dbReference type="NCBI Taxonomy" id="1612424"/>
    <lineage>
        <taxon>Eukaryota</taxon>
        <taxon>Fungi</taxon>
        <taxon>Dikarya</taxon>
        <taxon>Ascomycota</taxon>
        <taxon>Pezizomycotina</taxon>
        <taxon>Eurotiomycetes</taxon>
        <taxon>Eurotiomycetidae</taxon>
        <taxon>Eurotiales</taxon>
        <taxon>Aspergillaceae</taxon>
        <taxon>Penicillium</taxon>
    </lineage>
</organism>
<dbReference type="OrthoDB" id="288726at2759"/>
<dbReference type="GO" id="GO:0034605">
    <property type="term" value="P:cellular response to heat"/>
    <property type="evidence" value="ECO:0007669"/>
    <property type="project" value="TreeGrafter"/>
</dbReference>
<evidence type="ECO:0000313" key="2">
    <source>
        <dbReference type="Proteomes" id="UP001152592"/>
    </source>
</evidence>
<dbReference type="GO" id="GO:0005946">
    <property type="term" value="C:alpha,alpha-trehalose-phosphate synthase complex (UDP-forming)"/>
    <property type="evidence" value="ECO:0007669"/>
    <property type="project" value="TreeGrafter"/>
</dbReference>
<dbReference type="AlphaFoldDB" id="A0A9W4ID08"/>
<proteinExistence type="predicted"/>
<dbReference type="EMBL" id="CAJVPD010000033">
    <property type="protein sequence ID" value="CAG8258722.1"/>
    <property type="molecule type" value="Genomic_DNA"/>
</dbReference>
<dbReference type="GO" id="GO:0005992">
    <property type="term" value="P:trehalose biosynthetic process"/>
    <property type="evidence" value="ECO:0007669"/>
    <property type="project" value="InterPro"/>
</dbReference>
<dbReference type="GO" id="GO:0005829">
    <property type="term" value="C:cytosol"/>
    <property type="evidence" value="ECO:0007669"/>
    <property type="project" value="TreeGrafter"/>
</dbReference>
<comment type="caution">
    <text evidence="1">The sequence shown here is derived from an EMBL/GenBank/DDBJ whole genome shotgun (WGS) entry which is preliminary data.</text>
</comment>
<dbReference type="GO" id="GO:0003825">
    <property type="term" value="F:alpha,alpha-trehalose-phosphate synthase (UDP-forming) activity"/>
    <property type="evidence" value="ECO:0007669"/>
    <property type="project" value="TreeGrafter"/>
</dbReference>
<protein>
    <submittedName>
        <fullName evidence="1">Uncharacterized protein</fullName>
    </submittedName>
</protein>
<gene>
    <name evidence="1" type="ORF">PSALAMII_LOCUS899</name>
</gene>